<keyword evidence="1 2" id="KW-0597">Phosphoprotein</keyword>
<sequence>MLYRNILLIDDDSDDADVFIEAINSLDKNVTYLAETNPVKALEFLKSTKILPDLIFLDYNMPVLNGNEFIEKMRAVEKLKPIPVIIYSSYSENAAAQLSIIHDTERYISKPNSFAELTALLKNILEEK</sequence>
<proteinExistence type="predicted"/>
<dbReference type="PANTHER" id="PTHR44591">
    <property type="entry name" value="STRESS RESPONSE REGULATOR PROTEIN 1"/>
    <property type="match status" value="1"/>
</dbReference>
<evidence type="ECO:0000313" key="4">
    <source>
        <dbReference type="EMBL" id="MFD1605326.1"/>
    </source>
</evidence>
<evidence type="ECO:0000259" key="3">
    <source>
        <dbReference type="PROSITE" id="PS50110"/>
    </source>
</evidence>
<dbReference type="Gene3D" id="3.40.50.2300">
    <property type="match status" value="1"/>
</dbReference>
<evidence type="ECO:0000313" key="5">
    <source>
        <dbReference type="Proteomes" id="UP001597138"/>
    </source>
</evidence>
<dbReference type="InterPro" id="IPR011006">
    <property type="entry name" value="CheY-like_superfamily"/>
</dbReference>
<feature type="modified residue" description="4-aspartylphosphate" evidence="2">
    <location>
        <position position="58"/>
    </location>
</feature>
<dbReference type="Proteomes" id="UP001597138">
    <property type="component" value="Unassembled WGS sequence"/>
</dbReference>
<dbReference type="PROSITE" id="PS50110">
    <property type="entry name" value="RESPONSE_REGULATORY"/>
    <property type="match status" value="1"/>
</dbReference>
<dbReference type="PANTHER" id="PTHR44591:SF3">
    <property type="entry name" value="RESPONSE REGULATORY DOMAIN-CONTAINING PROTEIN"/>
    <property type="match status" value="1"/>
</dbReference>
<evidence type="ECO:0000256" key="2">
    <source>
        <dbReference type="PROSITE-ProRule" id="PRU00169"/>
    </source>
</evidence>
<keyword evidence="5" id="KW-1185">Reference proteome</keyword>
<gene>
    <name evidence="4" type="ORF">ACFSC2_21500</name>
</gene>
<name>A0ABW4HJ21_9FLAO</name>
<dbReference type="Pfam" id="PF00072">
    <property type="entry name" value="Response_reg"/>
    <property type="match status" value="1"/>
</dbReference>
<evidence type="ECO:0000256" key="1">
    <source>
        <dbReference type="ARBA" id="ARBA00022553"/>
    </source>
</evidence>
<feature type="domain" description="Response regulatory" evidence="3">
    <location>
        <begin position="5"/>
        <end position="125"/>
    </location>
</feature>
<reference evidence="5" key="1">
    <citation type="journal article" date="2019" name="Int. J. Syst. Evol. Microbiol.">
        <title>The Global Catalogue of Microorganisms (GCM) 10K type strain sequencing project: providing services to taxonomists for standard genome sequencing and annotation.</title>
        <authorList>
            <consortium name="The Broad Institute Genomics Platform"/>
            <consortium name="The Broad Institute Genome Sequencing Center for Infectious Disease"/>
            <person name="Wu L."/>
            <person name="Ma J."/>
        </authorList>
    </citation>
    <scope>NUCLEOTIDE SEQUENCE [LARGE SCALE GENOMIC DNA]</scope>
    <source>
        <strain evidence="5">CCUG 70865</strain>
    </source>
</reference>
<dbReference type="SMART" id="SM00448">
    <property type="entry name" value="REC"/>
    <property type="match status" value="1"/>
</dbReference>
<accession>A0ABW4HJ21</accession>
<protein>
    <submittedName>
        <fullName evidence="4">Response regulator</fullName>
    </submittedName>
</protein>
<dbReference type="InterPro" id="IPR050595">
    <property type="entry name" value="Bact_response_regulator"/>
</dbReference>
<dbReference type="InterPro" id="IPR001789">
    <property type="entry name" value="Sig_transdc_resp-reg_receiver"/>
</dbReference>
<organism evidence="4 5">
    <name type="scientific">Flavobacterium artemisiae</name>
    <dbReference type="NCBI Taxonomy" id="2126556"/>
    <lineage>
        <taxon>Bacteria</taxon>
        <taxon>Pseudomonadati</taxon>
        <taxon>Bacteroidota</taxon>
        <taxon>Flavobacteriia</taxon>
        <taxon>Flavobacteriales</taxon>
        <taxon>Flavobacteriaceae</taxon>
        <taxon>Flavobacterium</taxon>
    </lineage>
</organism>
<comment type="caution">
    <text evidence="4">The sequence shown here is derived from an EMBL/GenBank/DDBJ whole genome shotgun (WGS) entry which is preliminary data.</text>
</comment>
<dbReference type="RefSeq" id="WP_379813147.1">
    <property type="nucleotide sequence ID" value="NZ_JBHUDZ010000018.1"/>
</dbReference>
<dbReference type="SUPFAM" id="SSF52172">
    <property type="entry name" value="CheY-like"/>
    <property type="match status" value="1"/>
</dbReference>
<dbReference type="EMBL" id="JBHUDZ010000018">
    <property type="protein sequence ID" value="MFD1605326.1"/>
    <property type="molecule type" value="Genomic_DNA"/>
</dbReference>